<dbReference type="Gene3D" id="3.30.70.270">
    <property type="match status" value="1"/>
</dbReference>
<dbReference type="PANTHER" id="PTHR34047:SF8">
    <property type="entry name" value="PROTEIN YKFC"/>
    <property type="match status" value="1"/>
</dbReference>
<evidence type="ECO:0000256" key="7">
    <source>
        <dbReference type="ARBA" id="ARBA00023118"/>
    </source>
</evidence>
<dbReference type="InterPro" id="IPR000123">
    <property type="entry name" value="Reverse_transcriptase_msDNA"/>
</dbReference>
<organism evidence="11 12">
    <name type="scientific">Adonisia turfae CCMR0082</name>
    <dbReference type="NCBI Taxonomy" id="2304604"/>
    <lineage>
        <taxon>Bacteria</taxon>
        <taxon>Bacillati</taxon>
        <taxon>Cyanobacteriota</taxon>
        <taxon>Adonisia</taxon>
        <taxon>Adonisia turfae</taxon>
    </lineage>
</organism>
<sequence>MQFDLIVPCVVDRVIQQAILQVLTPIFDPGFSESSVGSRPQRSAHGAIKQIKGYLKAGYRIAVDLDLEKFFDTVQHDVLMARVSRKVREKVLLTLIGRYLRAGVMVDGIIQSTDWGTPQGSPLSPLLANILLDDLDQELETRGHRFVRYMDDLVILVKSMRAGKWVMAKISRYLTQKLRLKVNRQKSQVVNVHALEYLGFQFQGNPGVL</sequence>
<dbReference type="GO" id="GO:0003964">
    <property type="term" value="F:RNA-directed DNA polymerase activity"/>
    <property type="evidence" value="ECO:0007669"/>
    <property type="project" value="UniProtKB-KW"/>
</dbReference>
<dbReference type="GO" id="GO:0051607">
    <property type="term" value="P:defense response to virus"/>
    <property type="evidence" value="ECO:0007669"/>
    <property type="project" value="UniProtKB-KW"/>
</dbReference>
<evidence type="ECO:0000256" key="1">
    <source>
        <dbReference type="ARBA" id="ARBA00012493"/>
    </source>
</evidence>
<evidence type="ECO:0000256" key="9">
    <source>
        <dbReference type="ARBA" id="ARBA00048173"/>
    </source>
</evidence>
<evidence type="ECO:0000256" key="8">
    <source>
        <dbReference type="ARBA" id="ARBA00034120"/>
    </source>
</evidence>
<dbReference type="EC" id="2.7.7.49" evidence="1"/>
<name>A0A6M0S8L9_9CYAN</name>
<evidence type="ECO:0000313" key="11">
    <source>
        <dbReference type="EMBL" id="NEZ64769.1"/>
    </source>
</evidence>
<dbReference type="SUPFAM" id="SSF56672">
    <property type="entry name" value="DNA/RNA polymerases"/>
    <property type="match status" value="1"/>
</dbReference>
<keyword evidence="7" id="KW-0051">Antiviral defense</keyword>
<dbReference type="AlphaFoldDB" id="A0A6M0S8L9"/>
<keyword evidence="5" id="KW-0460">Magnesium</keyword>
<dbReference type="PROSITE" id="PS50878">
    <property type="entry name" value="RT_POL"/>
    <property type="match status" value="1"/>
</dbReference>
<keyword evidence="4" id="KW-0479">Metal-binding</keyword>
<dbReference type="GO" id="GO:0003723">
    <property type="term" value="F:RNA binding"/>
    <property type="evidence" value="ECO:0007669"/>
    <property type="project" value="InterPro"/>
</dbReference>
<proteinExistence type="inferred from homology"/>
<evidence type="ECO:0000256" key="5">
    <source>
        <dbReference type="ARBA" id="ARBA00022842"/>
    </source>
</evidence>
<gene>
    <name evidence="11" type="ORF">D0962_18580</name>
</gene>
<evidence type="ECO:0000313" key="12">
    <source>
        <dbReference type="Proteomes" id="UP000473574"/>
    </source>
</evidence>
<keyword evidence="2" id="KW-0808">Transferase</keyword>
<dbReference type="CDD" id="cd01651">
    <property type="entry name" value="RT_G2_intron"/>
    <property type="match status" value="1"/>
</dbReference>
<keyword evidence="3" id="KW-0548">Nucleotidyltransferase</keyword>
<dbReference type="Pfam" id="PF00078">
    <property type="entry name" value="RVT_1"/>
    <property type="match status" value="1"/>
</dbReference>
<evidence type="ECO:0000256" key="4">
    <source>
        <dbReference type="ARBA" id="ARBA00022723"/>
    </source>
</evidence>
<dbReference type="Proteomes" id="UP000473574">
    <property type="component" value="Unassembled WGS sequence"/>
</dbReference>
<dbReference type="GO" id="GO:0046872">
    <property type="term" value="F:metal ion binding"/>
    <property type="evidence" value="ECO:0007669"/>
    <property type="project" value="UniProtKB-KW"/>
</dbReference>
<dbReference type="InterPro" id="IPR043128">
    <property type="entry name" value="Rev_trsase/Diguanyl_cyclase"/>
</dbReference>
<dbReference type="PRINTS" id="PR00866">
    <property type="entry name" value="RNADNAPOLMS"/>
</dbReference>
<evidence type="ECO:0000256" key="3">
    <source>
        <dbReference type="ARBA" id="ARBA00022695"/>
    </source>
</evidence>
<comment type="catalytic activity">
    <reaction evidence="9">
        <text>DNA(n) + a 2'-deoxyribonucleoside 5'-triphosphate = DNA(n+1) + diphosphate</text>
        <dbReference type="Rhea" id="RHEA:22508"/>
        <dbReference type="Rhea" id="RHEA-COMP:17339"/>
        <dbReference type="Rhea" id="RHEA-COMP:17340"/>
        <dbReference type="ChEBI" id="CHEBI:33019"/>
        <dbReference type="ChEBI" id="CHEBI:61560"/>
        <dbReference type="ChEBI" id="CHEBI:173112"/>
        <dbReference type="EC" id="2.7.7.49"/>
    </reaction>
</comment>
<comment type="caution">
    <text evidence="11">The sequence shown here is derived from an EMBL/GenBank/DDBJ whole genome shotgun (WGS) entry which is preliminary data.</text>
</comment>
<dbReference type="InterPro" id="IPR051083">
    <property type="entry name" value="GrpII_Intron_Splice-Mob/Def"/>
</dbReference>
<protein>
    <recommendedName>
        <fullName evidence="1">RNA-directed DNA polymerase</fullName>
        <ecNumber evidence="1">2.7.7.49</ecNumber>
    </recommendedName>
</protein>
<feature type="domain" description="Reverse transcriptase" evidence="10">
    <location>
        <begin position="1"/>
        <end position="202"/>
    </location>
</feature>
<dbReference type="InterPro" id="IPR043502">
    <property type="entry name" value="DNA/RNA_pol_sf"/>
</dbReference>
<feature type="non-terminal residue" evidence="11">
    <location>
        <position position="209"/>
    </location>
</feature>
<keyword evidence="6 11" id="KW-0695">RNA-directed DNA polymerase</keyword>
<evidence type="ECO:0000259" key="10">
    <source>
        <dbReference type="PROSITE" id="PS50878"/>
    </source>
</evidence>
<dbReference type="PANTHER" id="PTHR34047">
    <property type="entry name" value="NUCLEAR INTRON MATURASE 1, MITOCHONDRIAL-RELATED"/>
    <property type="match status" value="1"/>
</dbReference>
<accession>A0A6M0S8L9</accession>
<evidence type="ECO:0000256" key="6">
    <source>
        <dbReference type="ARBA" id="ARBA00022918"/>
    </source>
</evidence>
<evidence type="ECO:0000256" key="2">
    <source>
        <dbReference type="ARBA" id="ARBA00022679"/>
    </source>
</evidence>
<dbReference type="InterPro" id="IPR000477">
    <property type="entry name" value="RT_dom"/>
</dbReference>
<reference evidence="11 12" key="1">
    <citation type="journal article" date="2020" name="Microb. Ecol.">
        <title>Ecogenomics of the Marine Benthic Filamentous Cyanobacterium Adonisia.</title>
        <authorList>
            <person name="Walter J.M."/>
            <person name="Coutinho F.H."/>
            <person name="Leomil L."/>
            <person name="Hargreaves P.I."/>
            <person name="Campeao M.E."/>
            <person name="Vieira V.V."/>
            <person name="Silva B.S."/>
            <person name="Fistarol G.O."/>
            <person name="Salomon P.S."/>
            <person name="Sawabe T."/>
            <person name="Mino S."/>
            <person name="Hosokawa M."/>
            <person name="Miyashita H."/>
            <person name="Maruyama F."/>
            <person name="van Verk M.C."/>
            <person name="Dutilh B.E."/>
            <person name="Thompson C.C."/>
            <person name="Thompson F.L."/>
        </authorList>
    </citation>
    <scope>NUCLEOTIDE SEQUENCE [LARGE SCALE GENOMIC DNA]</scope>
    <source>
        <strain evidence="11 12">CCMR0082</strain>
    </source>
</reference>
<comment type="similarity">
    <text evidence="8">Belongs to the bacterial reverse transcriptase family.</text>
</comment>
<dbReference type="EMBL" id="QZCE01000002">
    <property type="protein sequence ID" value="NEZ64769.1"/>
    <property type="molecule type" value="Genomic_DNA"/>
</dbReference>